<dbReference type="Proteomes" id="UP000291144">
    <property type="component" value="Unassembled WGS sequence"/>
</dbReference>
<protein>
    <submittedName>
        <fullName evidence="1">GntR family transcriptional regulator</fullName>
    </submittedName>
</protein>
<evidence type="ECO:0000313" key="2">
    <source>
        <dbReference type="Proteomes" id="UP000291144"/>
    </source>
</evidence>
<comment type="caution">
    <text evidence="1">The sequence shown here is derived from an EMBL/GenBank/DDBJ whole genome shotgun (WGS) entry which is preliminary data.</text>
</comment>
<proteinExistence type="predicted"/>
<organism evidence="1 2">
    <name type="scientific">Kribbella pittospori</name>
    <dbReference type="NCBI Taxonomy" id="722689"/>
    <lineage>
        <taxon>Bacteria</taxon>
        <taxon>Bacillati</taxon>
        <taxon>Actinomycetota</taxon>
        <taxon>Actinomycetes</taxon>
        <taxon>Propionibacteriales</taxon>
        <taxon>Kribbellaceae</taxon>
        <taxon>Kribbella</taxon>
    </lineage>
</organism>
<dbReference type="EMBL" id="SJKB01000004">
    <property type="protein sequence ID" value="TCC61789.1"/>
    <property type="molecule type" value="Genomic_DNA"/>
</dbReference>
<gene>
    <name evidence="1" type="ORF">E0H73_13665</name>
</gene>
<dbReference type="AlphaFoldDB" id="A0A4R0KN65"/>
<evidence type="ECO:0000313" key="1">
    <source>
        <dbReference type="EMBL" id="TCC61789.1"/>
    </source>
</evidence>
<dbReference type="InterPro" id="IPR036388">
    <property type="entry name" value="WH-like_DNA-bd_sf"/>
</dbReference>
<reference evidence="1 2" key="1">
    <citation type="submission" date="2019-02" db="EMBL/GenBank/DDBJ databases">
        <title>Kribbella capetownensis sp. nov. and Kribbella speibonae sp. nov., isolated from soil.</title>
        <authorList>
            <person name="Curtis S.M."/>
            <person name="Norton I."/>
            <person name="Everest G.J."/>
            <person name="Meyers P.R."/>
        </authorList>
    </citation>
    <scope>NUCLEOTIDE SEQUENCE [LARGE SCALE GENOMIC DNA]</scope>
    <source>
        <strain evidence="1 2">NRRL B-24813</strain>
    </source>
</reference>
<keyword evidence="2" id="KW-1185">Reference proteome</keyword>
<dbReference type="Gene3D" id="1.10.10.10">
    <property type="entry name" value="Winged helix-like DNA-binding domain superfamily/Winged helix DNA-binding domain"/>
    <property type="match status" value="1"/>
</dbReference>
<accession>A0A4R0KN65</accession>
<name>A0A4R0KN65_9ACTN</name>
<sequence>MSMVNNHRFTPMEEPLAAALQMSRGPVREALIELERSSYCVSTAARR</sequence>